<comment type="subcellular location">
    <subcellularLocation>
        <location evidence="1">Nucleus</location>
    </subcellularLocation>
</comment>
<dbReference type="PANTHER" id="PTHR45978">
    <property type="entry name" value="SPX DOMAIN-CONTAINING PROTEIN 3"/>
    <property type="match status" value="1"/>
</dbReference>
<dbReference type="PROSITE" id="PS51382">
    <property type="entry name" value="SPX"/>
    <property type="match status" value="1"/>
</dbReference>
<dbReference type="STRING" id="218851.A0A2G5FCG8"/>
<dbReference type="AlphaFoldDB" id="A0A2G5FCG8"/>
<dbReference type="OrthoDB" id="6493944at2759"/>
<dbReference type="InterPro" id="IPR004331">
    <property type="entry name" value="SPX_dom"/>
</dbReference>
<dbReference type="CDD" id="cd14481">
    <property type="entry name" value="SPX_AtSPX1_like"/>
    <property type="match status" value="1"/>
</dbReference>
<feature type="domain" description="SPX" evidence="4">
    <location>
        <begin position="1"/>
        <end position="172"/>
    </location>
</feature>
<accession>A0A2G5FCG8</accession>
<dbReference type="InParanoid" id="A0A2G5FCG8"/>
<protein>
    <recommendedName>
        <fullName evidence="4">SPX domain-containing protein</fullName>
    </recommendedName>
</protein>
<gene>
    <name evidence="5" type="ORF">AQUCO_00100894v1</name>
</gene>
<organism evidence="5 6">
    <name type="scientific">Aquilegia coerulea</name>
    <name type="common">Rocky mountain columbine</name>
    <dbReference type="NCBI Taxonomy" id="218851"/>
    <lineage>
        <taxon>Eukaryota</taxon>
        <taxon>Viridiplantae</taxon>
        <taxon>Streptophyta</taxon>
        <taxon>Embryophyta</taxon>
        <taxon>Tracheophyta</taxon>
        <taxon>Spermatophyta</taxon>
        <taxon>Magnoliopsida</taxon>
        <taxon>Ranunculales</taxon>
        <taxon>Ranunculaceae</taxon>
        <taxon>Thalictroideae</taxon>
        <taxon>Aquilegia</taxon>
    </lineage>
</organism>
<evidence type="ECO:0000313" key="5">
    <source>
        <dbReference type="EMBL" id="PIA65703.1"/>
    </source>
</evidence>
<dbReference type="Pfam" id="PF03105">
    <property type="entry name" value="SPX"/>
    <property type="match status" value="2"/>
</dbReference>
<proteinExistence type="predicted"/>
<name>A0A2G5FCG8_AQUCA</name>
<evidence type="ECO:0000256" key="3">
    <source>
        <dbReference type="SAM" id="MobiDB-lite"/>
    </source>
</evidence>
<dbReference type="GO" id="GO:0016036">
    <property type="term" value="P:cellular response to phosphate starvation"/>
    <property type="evidence" value="ECO:0007669"/>
    <property type="project" value="InterPro"/>
</dbReference>
<dbReference type="GO" id="GO:0005634">
    <property type="term" value="C:nucleus"/>
    <property type="evidence" value="ECO:0007669"/>
    <property type="project" value="UniProtKB-SubCell"/>
</dbReference>
<keyword evidence="6" id="KW-1185">Reference proteome</keyword>
<evidence type="ECO:0000256" key="2">
    <source>
        <dbReference type="ARBA" id="ARBA00023242"/>
    </source>
</evidence>
<evidence type="ECO:0000259" key="4">
    <source>
        <dbReference type="PROSITE" id="PS51382"/>
    </source>
</evidence>
<dbReference type="InterPro" id="IPR031142">
    <property type="entry name" value="SPX_prot"/>
</dbReference>
<dbReference type="EMBL" id="KZ305018">
    <property type="protein sequence ID" value="PIA65703.1"/>
    <property type="molecule type" value="Genomic_DNA"/>
</dbReference>
<keyword evidence="2" id="KW-0539">Nucleus</keyword>
<dbReference type="PANTHER" id="PTHR45978:SF5">
    <property type="entry name" value="SPX DOMAIN-CONTAINING PROTEIN 2"/>
    <property type="match status" value="1"/>
</dbReference>
<feature type="region of interest" description="Disordered" evidence="3">
    <location>
        <begin position="41"/>
        <end position="69"/>
    </location>
</feature>
<evidence type="ECO:0000256" key="1">
    <source>
        <dbReference type="ARBA" id="ARBA00004123"/>
    </source>
</evidence>
<reference evidence="5 6" key="1">
    <citation type="submission" date="2017-09" db="EMBL/GenBank/DDBJ databases">
        <title>WGS assembly of Aquilegia coerulea Goldsmith.</title>
        <authorList>
            <person name="Hodges S."/>
            <person name="Kramer E."/>
            <person name="Nordborg M."/>
            <person name="Tomkins J."/>
            <person name="Borevitz J."/>
            <person name="Derieg N."/>
            <person name="Yan J."/>
            <person name="Mihaltcheva S."/>
            <person name="Hayes R.D."/>
            <person name="Rokhsar D."/>
        </authorList>
    </citation>
    <scope>NUCLEOTIDE SEQUENCE [LARGE SCALE GENOMIC DNA]</scope>
    <source>
        <strain evidence="6">cv. Goldsmith</strain>
    </source>
</reference>
<evidence type="ECO:0000313" key="6">
    <source>
        <dbReference type="Proteomes" id="UP000230069"/>
    </source>
</evidence>
<dbReference type="Proteomes" id="UP000230069">
    <property type="component" value="Unassembled WGS sequence"/>
</dbReference>
<sequence>MKFGKSLSNQIEETLPEWRDKFLSYKELKKRLKLIDSKKKIDGEEDGGNVERSQKRLKLSSSESDGEGNKEIISRDEIDFIRFIDAEMDKFNNFFVDKEERYIIKLKDLQDRLANTKKPCEELLAVLKEIVDFHGEMVLLENYSALNYTGLVKILKKYEKRTGDLIRLPFIQKILQQPFYSTDVLFKLVKECQIMLDHLFPTNNPSVPVVVADDNEGGDSEPIGVNKDGVLRMPKELEDIEQMESLYFKGTVSALRVLTEIRSGSSTVSMFSLPPLQTSSVEETWNKVPVLEQEAK</sequence>